<dbReference type="RefSeq" id="WP_012659190.1">
    <property type="nucleotide sequence ID" value="NC_012028.1"/>
</dbReference>
<dbReference type="KEGG" id="hla:Hlac_2785"/>
<dbReference type="HOGENOM" id="CLU_391213_0_0_2"/>
<dbReference type="GO" id="GO:0003676">
    <property type="term" value="F:nucleic acid binding"/>
    <property type="evidence" value="ECO:0007669"/>
    <property type="project" value="InterPro"/>
</dbReference>
<dbReference type="SMART" id="SM00950">
    <property type="entry name" value="Piwi"/>
    <property type="match status" value="1"/>
</dbReference>
<evidence type="ECO:0000313" key="4">
    <source>
        <dbReference type="Proteomes" id="UP000000740"/>
    </source>
</evidence>
<dbReference type="eggNOG" id="arCOG03890">
    <property type="taxonomic scope" value="Archaea"/>
</dbReference>
<dbReference type="SUPFAM" id="SSF53098">
    <property type="entry name" value="Ribonuclease H-like"/>
    <property type="match status" value="1"/>
</dbReference>
<accession>B9LVW4</accession>
<evidence type="ECO:0000256" key="1">
    <source>
        <dbReference type="SAM" id="MobiDB-lite"/>
    </source>
</evidence>
<keyword evidence="4" id="KW-1185">Reference proteome</keyword>
<dbReference type="Proteomes" id="UP000000740">
    <property type="component" value="Chromosome 2"/>
</dbReference>
<name>B9LVW4_HALLT</name>
<dbReference type="EMBL" id="CP001366">
    <property type="protein sequence ID" value="ACM58354.1"/>
    <property type="molecule type" value="Genomic_DNA"/>
</dbReference>
<dbReference type="GeneID" id="7399192"/>
<evidence type="ECO:0000259" key="2">
    <source>
        <dbReference type="PROSITE" id="PS50822"/>
    </source>
</evidence>
<dbReference type="InterPro" id="IPR003165">
    <property type="entry name" value="Piwi"/>
</dbReference>
<organism evidence="3 4">
    <name type="scientific">Halorubrum lacusprofundi (strain ATCC 49239 / DSM 5036 / JCM 8891 / ACAM 34)</name>
    <dbReference type="NCBI Taxonomy" id="416348"/>
    <lineage>
        <taxon>Archaea</taxon>
        <taxon>Methanobacteriati</taxon>
        <taxon>Methanobacteriota</taxon>
        <taxon>Stenosarchaea group</taxon>
        <taxon>Halobacteria</taxon>
        <taxon>Halobacteriales</taxon>
        <taxon>Haloferacaceae</taxon>
        <taxon>Halorubrum</taxon>
    </lineage>
</organism>
<sequence length="718" mass="80135">MQAEIDDAFADVPESATEQTGHALTTFRSEKSLSEFAVHEYTLKAKDGYRPDDHQAALRDTYKARRDILGEFESSSPPVIAVRDALALATPSPLPVEDLELKNFEMVNDGPHTLDYTDYSDKAVTKGLIDASLRRILDGDYEVRGIDTVLSKRPVIQKQDFRLHERWNLSLSVTNAGVVYLSVDFRHKTISEYTLDKFDLDKLYRGLRVNVTYKQSGKGAFVDELMDKTVNESIDDMGNQSVVEYHEGAERIPDRVLKEIARADRRVVKVTKQGSHNTEYYPQRLLALQGHPQNVKAFAPRFNEATRGKTRLSAQRCLNRATTFVENLPPVIPLGGATLSFDATPVNGDDTWEMSRLFETDAHILQFAEEQTGDHPRRVKHNEVYEAPEEFSVCLVHPSAGPHAERWENLDQQLKDIGAGPEAVNRVQYDPFKTADEIYTDLLVDVPDDHEYSAACVILPKADFSMGESSASDIYHEMKKALRQRRVDSQMAHIDTLATSYALPNVALGLVAAAGGIPFTTEDAMPGETDLFIGIDVSHRYPRDTDERVHIAASTTSIYGDGTILGYTSAKPQTGEKVPPKELKNLTRQSIAGYKQEHGEYPDRIVIHRDGFMREDLDQVEEMLESMDINYDVVEIRKQSPARVLNLADGVAKIPDKGIAALNREENRAILATFGDPESQATSSNTGLPQPIQVERKAGDTDIKTLVVSQSPLEFSSN</sequence>
<feature type="domain" description="Piwi" evidence="2">
    <location>
        <begin position="454"/>
        <end position="645"/>
    </location>
</feature>
<dbReference type="Gene3D" id="3.40.50.2300">
    <property type="match status" value="1"/>
</dbReference>
<dbReference type="InterPro" id="IPR012337">
    <property type="entry name" value="RNaseH-like_sf"/>
</dbReference>
<evidence type="ECO:0000313" key="3">
    <source>
        <dbReference type="EMBL" id="ACM58354.1"/>
    </source>
</evidence>
<feature type="compositionally biased region" description="Polar residues" evidence="1">
    <location>
        <begin position="679"/>
        <end position="688"/>
    </location>
</feature>
<feature type="region of interest" description="Disordered" evidence="1">
    <location>
        <begin position="677"/>
        <end position="696"/>
    </location>
</feature>
<dbReference type="InterPro" id="IPR036397">
    <property type="entry name" value="RNaseH_sf"/>
</dbReference>
<protein>
    <submittedName>
        <fullName evidence="3">Stem cell self-renewal protein Piwi domain protein</fullName>
    </submittedName>
</protein>
<gene>
    <name evidence="3" type="ordered locus">Hlac_2785</name>
</gene>
<dbReference type="PROSITE" id="PS50822">
    <property type="entry name" value="PIWI"/>
    <property type="match status" value="1"/>
</dbReference>
<proteinExistence type="predicted"/>
<dbReference type="Gene3D" id="3.30.420.10">
    <property type="entry name" value="Ribonuclease H-like superfamily/Ribonuclease H"/>
    <property type="match status" value="1"/>
</dbReference>
<dbReference type="Pfam" id="PF02171">
    <property type="entry name" value="Piwi"/>
    <property type="match status" value="1"/>
</dbReference>
<reference evidence="3 4" key="1">
    <citation type="journal article" date="2016" name="Stand. Genomic Sci.">
        <title>Complete genome sequence of the Antarctic Halorubrum lacusprofundi type strain ACAM 34.</title>
        <authorList>
            <person name="Anderson I.J."/>
            <person name="DasSarma P."/>
            <person name="Lucas S."/>
            <person name="Copeland A."/>
            <person name="Lapidus A."/>
            <person name="Del Rio T.G."/>
            <person name="Tice H."/>
            <person name="Dalin E."/>
            <person name="Bruce D.C."/>
            <person name="Goodwin L."/>
            <person name="Pitluck S."/>
            <person name="Sims D."/>
            <person name="Brettin T.S."/>
            <person name="Detter J.C."/>
            <person name="Han C.S."/>
            <person name="Larimer F."/>
            <person name="Hauser L."/>
            <person name="Land M."/>
            <person name="Ivanova N."/>
            <person name="Richardson P."/>
            <person name="Cavicchioli R."/>
            <person name="DasSarma S."/>
            <person name="Woese C.R."/>
            <person name="Kyrpides N.C."/>
        </authorList>
    </citation>
    <scope>NUCLEOTIDE SEQUENCE [LARGE SCALE GENOMIC DNA]</scope>
    <source>
        <strain evidence="4">ATCC 49239 / DSM 5036 / JCM 8891 / ACAM 34</strain>
    </source>
</reference>
<dbReference type="AlphaFoldDB" id="B9LVW4"/>